<organism evidence="1 2">
    <name type="scientific">Desulfuromusa kysingii</name>
    <dbReference type="NCBI Taxonomy" id="37625"/>
    <lineage>
        <taxon>Bacteria</taxon>
        <taxon>Pseudomonadati</taxon>
        <taxon>Thermodesulfobacteriota</taxon>
        <taxon>Desulfuromonadia</taxon>
        <taxon>Desulfuromonadales</taxon>
        <taxon>Geopsychrobacteraceae</taxon>
        <taxon>Desulfuromusa</taxon>
    </lineage>
</organism>
<dbReference type="Proteomes" id="UP000199409">
    <property type="component" value="Unassembled WGS sequence"/>
</dbReference>
<dbReference type="RefSeq" id="WP_092348326.1">
    <property type="nucleotide sequence ID" value="NZ_FNQN01000006.1"/>
</dbReference>
<keyword evidence="2" id="KW-1185">Reference proteome</keyword>
<dbReference type="AlphaFoldDB" id="A0A1H4BJT7"/>
<dbReference type="STRING" id="37625.SAMN05660420_02248"/>
<evidence type="ECO:0000313" key="2">
    <source>
        <dbReference type="Proteomes" id="UP000199409"/>
    </source>
</evidence>
<sequence>MTRPSLSAPFEVDLDRMLLDERHSFNPLYRPDIDIQVVAARDGYAQLSVVLPVEMARYFANLLQSTAGLFRSAGHKAKIKQASSKPVDPVELEQQAKYRQDFSNQVCILFDGFIEEGLTRNEAISRTNSTLKEQKHPWASYDLVHQTLRENLRFRKGRKTVK</sequence>
<dbReference type="EMBL" id="FNQN01000006">
    <property type="protein sequence ID" value="SEA48433.1"/>
    <property type="molecule type" value="Genomic_DNA"/>
</dbReference>
<dbReference type="OrthoDB" id="5397539at2"/>
<proteinExistence type="predicted"/>
<evidence type="ECO:0000313" key="1">
    <source>
        <dbReference type="EMBL" id="SEA48433.1"/>
    </source>
</evidence>
<accession>A0A1H4BJT7</accession>
<reference evidence="1 2" key="1">
    <citation type="submission" date="2016-10" db="EMBL/GenBank/DDBJ databases">
        <authorList>
            <person name="de Groot N.N."/>
        </authorList>
    </citation>
    <scope>NUCLEOTIDE SEQUENCE [LARGE SCALE GENOMIC DNA]</scope>
    <source>
        <strain evidence="1 2">DSM 7343</strain>
    </source>
</reference>
<name>A0A1H4BJT7_9BACT</name>
<gene>
    <name evidence="1" type="ORF">SAMN05660420_02248</name>
</gene>
<protein>
    <submittedName>
        <fullName evidence="1">Uncharacterized protein</fullName>
    </submittedName>
</protein>